<proteinExistence type="predicted"/>
<feature type="domain" description="Putative glycogen debranching enzyme N-terminal" evidence="1">
    <location>
        <begin position="10"/>
        <end position="186"/>
    </location>
</feature>
<gene>
    <name evidence="3" type="ORF">G1H11_03080</name>
</gene>
<evidence type="ECO:0000259" key="2">
    <source>
        <dbReference type="Pfam" id="PF22422"/>
    </source>
</evidence>
<dbReference type="Pfam" id="PF14742">
    <property type="entry name" value="GDE_N_bis"/>
    <property type="match status" value="1"/>
</dbReference>
<keyword evidence="4" id="KW-1185">Reference proteome</keyword>
<dbReference type="GO" id="GO:0005975">
    <property type="term" value="P:carbohydrate metabolic process"/>
    <property type="evidence" value="ECO:0007669"/>
    <property type="project" value="InterPro"/>
</dbReference>
<evidence type="ECO:0000259" key="1">
    <source>
        <dbReference type="Pfam" id="PF14742"/>
    </source>
</evidence>
<dbReference type="InterPro" id="IPR054491">
    <property type="entry name" value="MGH1-like_GH"/>
</dbReference>
<dbReference type="InterPro" id="IPR032856">
    <property type="entry name" value="GDE_N_bis"/>
</dbReference>
<reference evidence="3 4" key="1">
    <citation type="submission" date="2020-02" db="EMBL/GenBank/DDBJ databases">
        <authorList>
            <person name="Li X.-J."/>
            <person name="Feng X.-M."/>
        </authorList>
    </citation>
    <scope>NUCLEOTIDE SEQUENCE [LARGE SCALE GENOMIC DNA]</scope>
    <source>
        <strain evidence="3 4">CGMCC 4.7225</strain>
    </source>
</reference>
<dbReference type="Proteomes" id="UP000469185">
    <property type="component" value="Unassembled WGS sequence"/>
</dbReference>
<dbReference type="SUPFAM" id="SSF48208">
    <property type="entry name" value="Six-hairpin glycosidases"/>
    <property type="match status" value="1"/>
</dbReference>
<evidence type="ECO:0000313" key="4">
    <source>
        <dbReference type="Proteomes" id="UP000469185"/>
    </source>
</evidence>
<feature type="domain" description="Mannosylglycerate hydrolase MGH1-like glycoside hydrolase" evidence="2">
    <location>
        <begin position="322"/>
        <end position="567"/>
    </location>
</feature>
<dbReference type="Pfam" id="PF22422">
    <property type="entry name" value="MGH1-like_GH"/>
    <property type="match status" value="1"/>
</dbReference>
<dbReference type="Gene3D" id="1.50.10.10">
    <property type="match status" value="1"/>
</dbReference>
<accession>A0A6N9YHA7</accession>
<dbReference type="EMBL" id="JAAGOB010000002">
    <property type="protein sequence ID" value="NED94288.1"/>
    <property type="molecule type" value="Genomic_DNA"/>
</dbReference>
<evidence type="ECO:0000313" key="3">
    <source>
        <dbReference type="EMBL" id="NED94288.1"/>
    </source>
</evidence>
<organism evidence="3 4">
    <name type="scientific">Phytoactinopolyspora alkaliphila</name>
    <dbReference type="NCBI Taxonomy" id="1783498"/>
    <lineage>
        <taxon>Bacteria</taxon>
        <taxon>Bacillati</taxon>
        <taxon>Actinomycetota</taxon>
        <taxon>Actinomycetes</taxon>
        <taxon>Jiangellales</taxon>
        <taxon>Jiangellaceae</taxon>
        <taxon>Phytoactinopolyspora</taxon>
    </lineage>
</organism>
<protein>
    <submittedName>
        <fullName evidence="3">Amylo-alpha-1,6-glucosidase</fullName>
    </submittedName>
</protein>
<dbReference type="AlphaFoldDB" id="A0A6N9YHA7"/>
<dbReference type="InterPro" id="IPR008928">
    <property type="entry name" value="6-hairpin_glycosidase_sf"/>
</dbReference>
<comment type="caution">
    <text evidence="3">The sequence shown here is derived from an EMBL/GenBank/DDBJ whole genome shotgun (WGS) entry which is preliminary data.</text>
</comment>
<dbReference type="InterPro" id="IPR012341">
    <property type="entry name" value="6hp_glycosidase-like_sf"/>
</dbReference>
<dbReference type="RefSeq" id="WP_163816008.1">
    <property type="nucleotide sequence ID" value="NZ_JAAGOB010000002.1"/>
</dbReference>
<name>A0A6N9YHA7_9ACTN</name>
<sequence length="677" mass="72035">MVSHDTPLTLVRGTTFMVSDHVGDIGAATHHGVFHRDVRVVSSLVTAVDGAAPTVLASRRDGADEAHWVYILAADDDGSPTAVLTRHRRVDDRVREHFVARVYSGRLDGITVSVDVATDFAELLELKGRASTRPAAALVDEGGTLTAAGNEIRVEYRATATGTQIAGAGFRWTLDLAAGEDQSFDLEIVPQLIDDEPAPGFEPGAGPAPRTLEVTDAGGRWARSIASALEDLDGLRVEVPSMGLRYLGAGAPWFMALFGRDTLLTAWQSLIAGPELTLDTLRALASRQGRREDPRTGEQPGKILHEMRTGLMPVFGVEPGTPYYGSVDASPLFVMVLGEAHRWGAADAAVRALLPAARAAMDWCIEYGDIDGDGFVEYRADERGLANQGWKDSGDSMVHADGTLATGPIALSEVQGYVYAAFRTLAQLEERLGDPAAAPGLYERAEKLRASFLETFWLPDRELVAMALDGAKKPLAVASSNPGHCLWTGLLTGTVADAAARRLTAHDVAATWGIRTLSSTEAAYNPLGYHLGSIWPHDSAIGVAGLARSGHSEGARRLADGLLETAEAFEWRLPELLGGMGSDEIGQPVPYPVACSPQAWSAAVPLLLLRTMLRLEPDVPAGVVRIAPILDPAEEMVVRGIPIGDGRLSLRVRGESFEVLDAPPGMDVVEGVAARAG</sequence>